<reference evidence="1 2" key="1">
    <citation type="journal article" date="2015" name="Nature">
        <title>rRNA introns, odd ribosomes, and small enigmatic genomes across a large radiation of phyla.</title>
        <authorList>
            <person name="Brown C.T."/>
            <person name="Hug L.A."/>
            <person name="Thomas B.C."/>
            <person name="Sharon I."/>
            <person name="Castelle C.J."/>
            <person name="Singh A."/>
            <person name="Wilkins M.J."/>
            <person name="Williams K.H."/>
            <person name="Banfield J.F."/>
        </authorList>
    </citation>
    <scope>NUCLEOTIDE SEQUENCE [LARGE SCALE GENOMIC DNA]</scope>
</reference>
<evidence type="ECO:0000313" key="2">
    <source>
        <dbReference type="Proteomes" id="UP000034172"/>
    </source>
</evidence>
<organism evidence="1 2">
    <name type="scientific">Candidatus Collierbacteria bacterium GW2011_GWC2_44_18</name>
    <dbReference type="NCBI Taxonomy" id="1618392"/>
    <lineage>
        <taxon>Bacteria</taxon>
        <taxon>Candidatus Collieribacteriota</taxon>
    </lineage>
</organism>
<dbReference type="EMBL" id="LCIE01000016">
    <property type="protein sequence ID" value="KKT48880.1"/>
    <property type="molecule type" value="Genomic_DNA"/>
</dbReference>
<dbReference type="STRING" id="1618392.UW41_C0016G0017"/>
<accession>A0A0G1HPL7</accession>
<name>A0A0G1HPL7_9BACT</name>
<gene>
    <name evidence="1" type="ORF">UW41_C0016G0017</name>
</gene>
<proteinExistence type="predicted"/>
<evidence type="ECO:0000313" key="1">
    <source>
        <dbReference type="EMBL" id="KKT48880.1"/>
    </source>
</evidence>
<dbReference type="Proteomes" id="UP000034172">
    <property type="component" value="Unassembled WGS sequence"/>
</dbReference>
<protein>
    <submittedName>
        <fullName evidence="1">Uncharacterized protein</fullName>
    </submittedName>
</protein>
<sequence length="110" mass="12419">MKTIIVTKENCEAVAGELVEKLFNKPLRVVSFFRGKGFSGEPKAIPAVLKLLSGFTFENGRLAIPLKPIRRITWDLNKEKVSITYLDEGLIIIERDLGSEKKIFRVIVES</sequence>
<comment type="caution">
    <text evidence="1">The sequence shown here is derived from an EMBL/GenBank/DDBJ whole genome shotgun (WGS) entry which is preliminary data.</text>
</comment>
<dbReference type="AlphaFoldDB" id="A0A0G1HPL7"/>